<comment type="caution">
    <text evidence="1">The sequence shown here is derived from an EMBL/GenBank/DDBJ whole genome shotgun (WGS) entry which is preliminary data.</text>
</comment>
<accession>A0A0F9NBT4</accession>
<proteinExistence type="predicted"/>
<feature type="non-terminal residue" evidence="1">
    <location>
        <position position="164"/>
    </location>
</feature>
<evidence type="ECO:0000313" key="1">
    <source>
        <dbReference type="EMBL" id="KKN16945.1"/>
    </source>
</evidence>
<dbReference type="InterPro" id="IPR043991">
    <property type="entry name" value="Gp3-like"/>
</dbReference>
<protein>
    <submittedName>
        <fullName evidence="1">Uncharacterized protein</fullName>
    </submittedName>
</protein>
<reference evidence="1" key="1">
    <citation type="journal article" date="2015" name="Nature">
        <title>Complex archaea that bridge the gap between prokaryotes and eukaryotes.</title>
        <authorList>
            <person name="Spang A."/>
            <person name="Saw J.H."/>
            <person name="Jorgensen S.L."/>
            <person name="Zaremba-Niedzwiedzka K."/>
            <person name="Martijn J."/>
            <person name="Lind A.E."/>
            <person name="van Eijk R."/>
            <person name="Schleper C."/>
            <person name="Guy L."/>
            <person name="Ettema T.J."/>
        </authorList>
    </citation>
    <scope>NUCLEOTIDE SEQUENCE</scope>
</reference>
<sequence>MSPIKGLTERRRLPRIGKIHLGIRVPATDTTKEHPKAVDYFVFDPDHPQYAELVKTYGEQPKELHVVFPLDDPEAFASQYYRLYSRSRGLVCKGDGETATRMFDTKTGVLANRDSKEVVNKECTCAGRECPEYGRRGCGEVMNLQFLLPEVSGFGVWQIDTGSI</sequence>
<gene>
    <name evidence="1" type="ORF">LCGC14_0970620</name>
</gene>
<name>A0A0F9NBT4_9ZZZZ</name>
<dbReference type="EMBL" id="LAZR01003568">
    <property type="protein sequence ID" value="KKN16945.1"/>
    <property type="molecule type" value="Genomic_DNA"/>
</dbReference>
<dbReference type="AlphaFoldDB" id="A0A0F9NBT4"/>
<organism evidence="1">
    <name type="scientific">marine sediment metagenome</name>
    <dbReference type="NCBI Taxonomy" id="412755"/>
    <lineage>
        <taxon>unclassified sequences</taxon>
        <taxon>metagenomes</taxon>
        <taxon>ecological metagenomes</taxon>
    </lineage>
</organism>
<dbReference type="Pfam" id="PF18897">
    <property type="entry name" value="Gp3-like"/>
    <property type="match status" value="1"/>
</dbReference>